<proteinExistence type="predicted"/>
<keyword evidence="4" id="KW-0472">Membrane</keyword>
<keyword evidence="3" id="KW-0902">Two-component regulatory system</keyword>
<keyword evidence="4" id="KW-0812">Transmembrane</keyword>
<dbReference type="RefSeq" id="WP_343961129.1">
    <property type="nucleotide sequence ID" value="NZ_BAAAKZ010000010.1"/>
</dbReference>
<dbReference type="EMBL" id="JBHTLY010000004">
    <property type="protein sequence ID" value="MFD1202248.1"/>
    <property type="molecule type" value="Genomic_DNA"/>
</dbReference>
<keyword evidence="4" id="KW-1133">Transmembrane helix</keyword>
<keyword evidence="8" id="KW-1185">Reference proteome</keyword>
<evidence type="ECO:0000256" key="2">
    <source>
        <dbReference type="ARBA" id="ARBA00022777"/>
    </source>
</evidence>
<dbReference type="SUPFAM" id="SSF55874">
    <property type="entry name" value="ATPase domain of HSP90 chaperone/DNA topoisomerase II/histidine kinase"/>
    <property type="match status" value="1"/>
</dbReference>
<feature type="transmembrane region" description="Helical" evidence="4">
    <location>
        <begin position="109"/>
        <end position="126"/>
    </location>
</feature>
<dbReference type="InterPro" id="IPR036890">
    <property type="entry name" value="HATPase_C_sf"/>
</dbReference>
<dbReference type="InterPro" id="IPR011712">
    <property type="entry name" value="Sig_transdc_His_kin_sub3_dim/P"/>
</dbReference>
<feature type="transmembrane region" description="Helical" evidence="4">
    <location>
        <begin position="52"/>
        <end position="72"/>
    </location>
</feature>
<gene>
    <name evidence="7" type="ORF">ACFQ3U_10135</name>
</gene>
<comment type="caution">
    <text evidence="7">The sequence shown here is derived from an EMBL/GenBank/DDBJ whole genome shotgun (WGS) entry which is preliminary data.</text>
</comment>
<evidence type="ECO:0000259" key="6">
    <source>
        <dbReference type="Pfam" id="PF07730"/>
    </source>
</evidence>
<dbReference type="PANTHER" id="PTHR24421:SF63">
    <property type="entry name" value="SENSOR HISTIDINE KINASE DESK"/>
    <property type="match status" value="1"/>
</dbReference>
<accession>A0ABW3TRW9</accession>
<evidence type="ECO:0000256" key="3">
    <source>
        <dbReference type="ARBA" id="ARBA00023012"/>
    </source>
</evidence>
<feature type="transmembrane region" description="Helical" evidence="4">
    <location>
        <begin position="84"/>
        <end position="103"/>
    </location>
</feature>
<feature type="transmembrane region" description="Helical" evidence="4">
    <location>
        <begin position="164"/>
        <end position="186"/>
    </location>
</feature>
<evidence type="ECO:0000256" key="1">
    <source>
        <dbReference type="ARBA" id="ARBA00022679"/>
    </source>
</evidence>
<feature type="domain" description="Signal transduction histidine kinase subgroup 3 dimerisation and phosphoacceptor" evidence="6">
    <location>
        <begin position="207"/>
        <end position="272"/>
    </location>
</feature>
<dbReference type="Gene3D" id="3.30.565.10">
    <property type="entry name" value="Histidine kinase-like ATPase, C-terminal domain"/>
    <property type="match status" value="1"/>
</dbReference>
<dbReference type="InterPro" id="IPR050482">
    <property type="entry name" value="Sensor_HK_TwoCompSys"/>
</dbReference>
<keyword evidence="2 7" id="KW-0418">Kinase</keyword>
<feature type="transmembrane region" description="Helical" evidence="4">
    <location>
        <begin position="133"/>
        <end position="152"/>
    </location>
</feature>
<reference evidence="8" key="1">
    <citation type="journal article" date="2019" name="Int. J. Syst. Evol. Microbiol.">
        <title>The Global Catalogue of Microorganisms (GCM) 10K type strain sequencing project: providing services to taxonomists for standard genome sequencing and annotation.</title>
        <authorList>
            <consortium name="The Broad Institute Genomics Platform"/>
            <consortium name="The Broad Institute Genome Sequencing Center for Infectious Disease"/>
            <person name="Wu L."/>
            <person name="Ma J."/>
        </authorList>
    </citation>
    <scope>NUCLEOTIDE SEQUENCE [LARGE SCALE GENOMIC DNA]</scope>
    <source>
        <strain evidence="8">CCUG 50213</strain>
    </source>
</reference>
<dbReference type="GO" id="GO:0016301">
    <property type="term" value="F:kinase activity"/>
    <property type="evidence" value="ECO:0007669"/>
    <property type="project" value="UniProtKB-KW"/>
</dbReference>
<feature type="transmembrane region" description="Helical" evidence="4">
    <location>
        <begin position="12"/>
        <end position="32"/>
    </location>
</feature>
<protein>
    <submittedName>
        <fullName evidence="7">Sensor histidine kinase</fullName>
    </submittedName>
</protein>
<dbReference type="Pfam" id="PF07730">
    <property type="entry name" value="HisKA_3"/>
    <property type="match status" value="1"/>
</dbReference>
<dbReference type="Proteomes" id="UP001597181">
    <property type="component" value="Unassembled WGS sequence"/>
</dbReference>
<feature type="domain" description="Histidine kinase/HSP90-like ATPase" evidence="5">
    <location>
        <begin position="307"/>
        <end position="395"/>
    </location>
</feature>
<evidence type="ECO:0000259" key="5">
    <source>
        <dbReference type="Pfam" id="PF02518"/>
    </source>
</evidence>
<evidence type="ECO:0000256" key="4">
    <source>
        <dbReference type="SAM" id="Phobius"/>
    </source>
</evidence>
<name>A0ABW3TRW9_9MICO</name>
<dbReference type="InterPro" id="IPR003594">
    <property type="entry name" value="HATPase_dom"/>
</dbReference>
<dbReference type="PANTHER" id="PTHR24421">
    <property type="entry name" value="NITRATE/NITRITE SENSOR PROTEIN NARX-RELATED"/>
    <property type="match status" value="1"/>
</dbReference>
<evidence type="ECO:0000313" key="7">
    <source>
        <dbReference type="EMBL" id="MFD1202248.1"/>
    </source>
</evidence>
<dbReference type="Gene3D" id="1.20.5.1930">
    <property type="match status" value="1"/>
</dbReference>
<sequence length="432" mass="45345">MATNSHPPAPFAGVNATWVYTLGSMVFFLVMLDLLVITDVLGGLAETQSPALFALAVVCVLASALRIRYCWFLRDGSGSGQPPVAWTVAMFAPAVVAWGIAFVAPQVPAFAAAQLWLSAVMFSLVLRRSVRWPVLVVSLAVALIPVIAQASRGVTLAEQFGRPVGMMVAVYGLLLPFALLSSLWFWRIVRRLDEARSLAGELAVTRERLRFAADLHDIQGHHLQVIALKAELVERTLATKPEYAAEQAGAIRLIAKEAMEETRSLVAGLRDVRLSDELENAREVLSLAGAACTLEVAATPEAGGPERVLAFAVREATTNILRHSDASRARISLAPVGGGFELVVSNNGIGETDGLGNASEVAEGTHGGGGSGLAGLRERVAAIGGSLTAAVTRARAAPVGAADTPGARQPGGSGLEGPQFELRVWVPQEGAA</sequence>
<keyword evidence="1" id="KW-0808">Transferase</keyword>
<dbReference type="Pfam" id="PF02518">
    <property type="entry name" value="HATPase_c"/>
    <property type="match status" value="1"/>
</dbReference>
<organism evidence="7 8">
    <name type="scientific">Leucobacter albus</name>
    <dbReference type="NCBI Taxonomy" id="272210"/>
    <lineage>
        <taxon>Bacteria</taxon>
        <taxon>Bacillati</taxon>
        <taxon>Actinomycetota</taxon>
        <taxon>Actinomycetes</taxon>
        <taxon>Micrococcales</taxon>
        <taxon>Microbacteriaceae</taxon>
        <taxon>Leucobacter</taxon>
    </lineage>
</organism>
<evidence type="ECO:0000313" key="8">
    <source>
        <dbReference type="Proteomes" id="UP001597181"/>
    </source>
</evidence>